<keyword evidence="3" id="KW-1185">Reference proteome</keyword>
<evidence type="ECO:0008006" key="4">
    <source>
        <dbReference type="Google" id="ProtNLM"/>
    </source>
</evidence>
<reference evidence="2 3" key="1">
    <citation type="submission" date="2024-02" db="EMBL/GenBank/DDBJ databases">
        <title>A draft genome for the cacao thread blight pathogen Marasmius crinis-equi.</title>
        <authorList>
            <person name="Cohen S.P."/>
            <person name="Baruah I.K."/>
            <person name="Amoako-Attah I."/>
            <person name="Bukari Y."/>
            <person name="Meinhardt L.W."/>
            <person name="Bailey B.A."/>
        </authorList>
    </citation>
    <scope>NUCLEOTIDE SEQUENCE [LARGE SCALE GENOMIC DNA]</scope>
    <source>
        <strain evidence="2 3">GH-76</strain>
    </source>
</reference>
<gene>
    <name evidence="2" type="ORF">V5O48_005236</name>
</gene>
<feature type="region of interest" description="Disordered" evidence="1">
    <location>
        <begin position="167"/>
        <end position="187"/>
    </location>
</feature>
<organism evidence="2 3">
    <name type="scientific">Marasmius crinis-equi</name>
    <dbReference type="NCBI Taxonomy" id="585013"/>
    <lineage>
        <taxon>Eukaryota</taxon>
        <taxon>Fungi</taxon>
        <taxon>Dikarya</taxon>
        <taxon>Basidiomycota</taxon>
        <taxon>Agaricomycotina</taxon>
        <taxon>Agaricomycetes</taxon>
        <taxon>Agaricomycetidae</taxon>
        <taxon>Agaricales</taxon>
        <taxon>Marasmiineae</taxon>
        <taxon>Marasmiaceae</taxon>
        <taxon>Marasmius</taxon>
    </lineage>
</organism>
<dbReference type="InterPro" id="IPR032675">
    <property type="entry name" value="LRR_dom_sf"/>
</dbReference>
<comment type="caution">
    <text evidence="2">The sequence shown here is derived from an EMBL/GenBank/DDBJ whole genome shotgun (WGS) entry which is preliminary data.</text>
</comment>
<dbReference type="Proteomes" id="UP001465976">
    <property type="component" value="Unassembled WGS sequence"/>
</dbReference>
<evidence type="ECO:0000313" key="3">
    <source>
        <dbReference type="Proteomes" id="UP001465976"/>
    </source>
</evidence>
<proteinExistence type="predicted"/>
<evidence type="ECO:0000313" key="2">
    <source>
        <dbReference type="EMBL" id="KAL0576746.1"/>
    </source>
</evidence>
<evidence type="ECO:0000256" key="1">
    <source>
        <dbReference type="SAM" id="MobiDB-lite"/>
    </source>
</evidence>
<dbReference type="EMBL" id="JBAHYK010000202">
    <property type="protein sequence ID" value="KAL0576746.1"/>
    <property type="molecule type" value="Genomic_DNA"/>
</dbReference>
<accession>A0ABR3FMW1</accession>
<sequence>MTTLSYDVLLQIVAFSGTEELFNVALANREINAIASKYLYEKVQLHPPVLPLAPNSLDNHEGQPSGLSAFISARMPKHAPLVKNLEISGPFRDNWFELKIALQEALKAFTSLQSVSIRPSTSSFDFSETLVILRNCSSLCTLDVNSSCFDDELNAAMAISPADHPSALSSIAEGEEEENDEAEQHVPPPLSKAELLAHISGLTVLTLRDPSRKILQLLIPYWLNTLSGTLTELHLQGNCGSVTPGVLRSAIPQLRGIRSLTIGLSYSLTDRDLFSAFSQLPQLHTLQVNYYQQNTSPPFFPIIRSLKSLTAIDHSPVESLSLVDDTDFYYEASAPSFDGLVNHLVSVHAERLTSLNLHWCFVGTRAFERLCTSCSKLEKLSVGGRRSNLVFGPLRFCGTRYADSCLQQTFIDAASKHTLPLLHTASFSILNNRRSREEFNDELTSKIMKSKPLLRRVALNNKRWEVRIRTDTSINQLSTNVVRGKGSWRSSVDGSVTFGIKPSSSSW</sequence>
<name>A0ABR3FMW1_9AGAR</name>
<dbReference type="SUPFAM" id="SSF52047">
    <property type="entry name" value="RNI-like"/>
    <property type="match status" value="1"/>
</dbReference>
<protein>
    <recommendedName>
        <fullName evidence="4">F-box domain-containing protein</fullName>
    </recommendedName>
</protein>
<dbReference type="Gene3D" id="3.80.10.10">
    <property type="entry name" value="Ribonuclease Inhibitor"/>
    <property type="match status" value="1"/>
</dbReference>